<evidence type="ECO:0000313" key="2">
    <source>
        <dbReference type="EMBL" id="MBL6811377.1"/>
    </source>
</evidence>
<dbReference type="EMBL" id="JADHQC010000002">
    <property type="protein sequence ID" value="MBL6811377.1"/>
    <property type="molecule type" value="Genomic_DNA"/>
</dbReference>
<dbReference type="AlphaFoldDB" id="A0A937I1T7"/>
<dbReference type="Proteomes" id="UP000744438">
    <property type="component" value="Unassembled WGS sequence"/>
</dbReference>
<evidence type="ECO:0000256" key="1">
    <source>
        <dbReference type="SAM" id="SignalP"/>
    </source>
</evidence>
<protein>
    <submittedName>
        <fullName evidence="2">DUF3450 domain-containing protein</fullName>
    </submittedName>
</protein>
<dbReference type="Pfam" id="PF11932">
    <property type="entry name" value="DUF3450"/>
    <property type="match status" value="1"/>
</dbReference>
<feature type="signal peptide" evidence="1">
    <location>
        <begin position="1"/>
        <end position="24"/>
    </location>
</feature>
<keyword evidence="1" id="KW-0732">Signal</keyword>
<reference evidence="2" key="1">
    <citation type="submission" date="2020-10" db="EMBL/GenBank/DDBJ databases">
        <title>Microbiome of the Black Sea water column analyzed by genome centric metagenomics.</title>
        <authorList>
            <person name="Cabello-Yeves P.J."/>
            <person name="Callieri C."/>
            <person name="Picazo A."/>
            <person name="Mehrshad M."/>
            <person name="Haro-Moreno J.M."/>
            <person name="Roda-Garcia J."/>
            <person name="Dzembekova N."/>
            <person name="Slabakova V."/>
            <person name="Slabakova N."/>
            <person name="Moncheva S."/>
            <person name="Rodriguez-Valera F."/>
        </authorList>
    </citation>
    <scope>NUCLEOTIDE SEQUENCE</scope>
    <source>
        <strain evidence="2">BS307-5m-G49</strain>
    </source>
</reference>
<comment type="caution">
    <text evidence="2">The sequence shown here is derived from an EMBL/GenBank/DDBJ whole genome shotgun (WGS) entry which is preliminary data.</text>
</comment>
<dbReference type="InterPro" id="IPR016866">
    <property type="entry name" value="UCP028069"/>
</dbReference>
<evidence type="ECO:0000313" key="3">
    <source>
        <dbReference type="Proteomes" id="UP000744438"/>
    </source>
</evidence>
<gene>
    <name evidence="2" type="ORF">ISQ63_00675</name>
</gene>
<proteinExistence type="predicted"/>
<sequence>MFTTKLNRAILTFFLLTASLYLSAQLEPVLEVNSERALLAQASQQKIDSFQVKTDKDSAEYKSVSKQIEGLKVYNAQKRKQIKRQVERMKEIEKTMKDSTVLQRQIPPLARRMFEGLKQFIALDIPFRAGERTERLSFIQAALDNPVVSPAEKLRQVLDGYAVESEYGRKIDTYKDTILIDDQERDVNILRIGRLVLAYQTSDLSETGIYNKETQSWESLPGRYRNSIRDGIAMAKKVKTVDILELPVPAAEVAQ</sequence>
<dbReference type="PIRSF" id="PIRSF028069">
    <property type="entry name" value="UCP028069"/>
    <property type="match status" value="1"/>
</dbReference>
<feature type="chain" id="PRO_5037372904" evidence="1">
    <location>
        <begin position="25"/>
        <end position="255"/>
    </location>
</feature>
<name>A0A937I1T7_9GAMM</name>
<accession>A0A937I1T7</accession>
<organism evidence="2 3">
    <name type="scientific">SAR86 cluster bacterium</name>
    <dbReference type="NCBI Taxonomy" id="2030880"/>
    <lineage>
        <taxon>Bacteria</taxon>
        <taxon>Pseudomonadati</taxon>
        <taxon>Pseudomonadota</taxon>
        <taxon>Gammaproteobacteria</taxon>
        <taxon>SAR86 cluster</taxon>
    </lineage>
</organism>